<gene>
    <name evidence="8" type="ORF">LZ480_07200</name>
</gene>
<dbReference type="Pfam" id="PF17676">
    <property type="entry name" value="Peptidase_S66C"/>
    <property type="match status" value="1"/>
</dbReference>
<name>A0ABS9UBE6_9BACL</name>
<dbReference type="SUPFAM" id="SSF141986">
    <property type="entry name" value="LD-carboxypeptidase A C-terminal domain-like"/>
    <property type="match status" value="1"/>
</dbReference>
<evidence type="ECO:0000256" key="2">
    <source>
        <dbReference type="ARBA" id="ARBA00022645"/>
    </source>
</evidence>
<evidence type="ECO:0000256" key="3">
    <source>
        <dbReference type="ARBA" id="ARBA00022670"/>
    </source>
</evidence>
<dbReference type="Pfam" id="PF02016">
    <property type="entry name" value="Peptidase_S66"/>
    <property type="match status" value="1"/>
</dbReference>
<dbReference type="RefSeq" id="WP_241368737.1">
    <property type="nucleotide sequence ID" value="NZ_JAKZFC010000002.1"/>
</dbReference>
<dbReference type="InterPro" id="IPR027478">
    <property type="entry name" value="LdcA_N"/>
</dbReference>
<proteinExistence type="inferred from homology"/>
<evidence type="ECO:0000259" key="7">
    <source>
        <dbReference type="Pfam" id="PF17676"/>
    </source>
</evidence>
<organism evidence="8 9">
    <name type="scientific">Solibacillus palustris</name>
    <dbReference type="NCBI Taxonomy" id="2908203"/>
    <lineage>
        <taxon>Bacteria</taxon>
        <taxon>Bacillati</taxon>
        <taxon>Bacillota</taxon>
        <taxon>Bacilli</taxon>
        <taxon>Bacillales</taxon>
        <taxon>Caryophanaceae</taxon>
        <taxon>Solibacillus</taxon>
    </lineage>
</organism>
<keyword evidence="9" id="KW-1185">Reference proteome</keyword>
<dbReference type="CDD" id="cd07025">
    <property type="entry name" value="Peptidase_S66"/>
    <property type="match status" value="1"/>
</dbReference>
<evidence type="ECO:0000259" key="6">
    <source>
        <dbReference type="Pfam" id="PF02016"/>
    </source>
</evidence>
<keyword evidence="4" id="KW-0378">Hydrolase</keyword>
<dbReference type="PIRSF" id="PIRSF028757">
    <property type="entry name" value="LD-carboxypeptidase"/>
    <property type="match status" value="1"/>
</dbReference>
<reference evidence="8 9" key="1">
    <citation type="submission" date="2022-03" db="EMBL/GenBank/DDBJ databases">
        <authorList>
            <person name="Jo J.-H."/>
            <person name="Im W.-T."/>
        </authorList>
    </citation>
    <scope>NUCLEOTIDE SEQUENCE [LARGE SCALE GENOMIC DNA]</scope>
    <source>
        <strain evidence="8 9">MA9</strain>
    </source>
</reference>
<evidence type="ECO:0000313" key="9">
    <source>
        <dbReference type="Proteomes" id="UP001316087"/>
    </source>
</evidence>
<sequence length="312" mass="33968">MSLVIPKSLKKGDTVALISASGATPSERLQPAIEAVEKLGYNVVVGETCRTRHGYLAGSDALRAKELNDMFANPAIDGIFCIRGGYGATRILPMLDLEMIKNNPKVFAGYSDVTALHIVFNQQCGFVTYHTPMPSTEFIKPAMDEYTWDYFVNSVTNTEWKHYFLENKPGEAMRTITSGNATGILSGGNLTLVTASLGTPYEIDLTGKILFLEDIDENVQRIDRMLTQLKLAGKLDACVGIILGAWTDCGPLDTKIPENNLSLQQVFDEILAPLNIPILADVTCGHVLPTMSLPLGKKVTINTTNKTIEVVG</sequence>
<dbReference type="Gene3D" id="3.50.30.60">
    <property type="entry name" value="LD-carboxypeptidase A C-terminal domain-like"/>
    <property type="match status" value="1"/>
</dbReference>
<dbReference type="EMBL" id="JAKZFC010000002">
    <property type="protein sequence ID" value="MCH7321677.1"/>
    <property type="molecule type" value="Genomic_DNA"/>
</dbReference>
<keyword evidence="2" id="KW-0121">Carboxypeptidase</keyword>
<accession>A0ABS9UBE6</accession>
<dbReference type="Proteomes" id="UP001316087">
    <property type="component" value="Unassembled WGS sequence"/>
</dbReference>
<evidence type="ECO:0000256" key="4">
    <source>
        <dbReference type="ARBA" id="ARBA00022801"/>
    </source>
</evidence>
<keyword evidence="5" id="KW-0720">Serine protease</keyword>
<dbReference type="InterPro" id="IPR029062">
    <property type="entry name" value="Class_I_gatase-like"/>
</dbReference>
<comment type="similarity">
    <text evidence="1">Belongs to the peptidase S66 family.</text>
</comment>
<dbReference type="InterPro" id="IPR003507">
    <property type="entry name" value="S66_fam"/>
</dbReference>
<feature type="domain" description="LD-carboxypeptidase N-terminal" evidence="6">
    <location>
        <begin position="15"/>
        <end position="130"/>
    </location>
</feature>
<evidence type="ECO:0000313" key="8">
    <source>
        <dbReference type="EMBL" id="MCH7321677.1"/>
    </source>
</evidence>
<dbReference type="PANTHER" id="PTHR30237:SF2">
    <property type="entry name" value="MUREIN TETRAPEPTIDE CARBOXYPEPTIDASE"/>
    <property type="match status" value="1"/>
</dbReference>
<feature type="domain" description="LD-carboxypeptidase C-terminal" evidence="7">
    <location>
        <begin position="182"/>
        <end position="301"/>
    </location>
</feature>
<dbReference type="SUPFAM" id="SSF52317">
    <property type="entry name" value="Class I glutamine amidotransferase-like"/>
    <property type="match status" value="1"/>
</dbReference>
<protein>
    <submittedName>
        <fullName evidence="8">LD-carboxypeptidase</fullName>
    </submittedName>
</protein>
<dbReference type="InterPro" id="IPR040921">
    <property type="entry name" value="Peptidase_S66C"/>
</dbReference>
<dbReference type="PANTHER" id="PTHR30237">
    <property type="entry name" value="MURAMOYLTETRAPEPTIDE CARBOXYPEPTIDASE"/>
    <property type="match status" value="1"/>
</dbReference>
<comment type="caution">
    <text evidence="8">The sequence shown here is derived from an EMBL/GenBank/DDBJ whole genome shotgun (WGS) entry which is preliminary data.</text>
</comment>
<evidence type="ECO:0000256" key="5">
    <source>
        <dbReference type="ARBA" id="ARBA00022825"/>
    </source>
</evidence>
<dbReference type="Gene3D" id="3.40.50.10740">
    <property type="entry name" value="Class I glutamine amidotransferase-like"/>
    <property type="match status" value="1"/>
</dbReference>
<dbReference type="InterPro" id="IPR040449">
    <property type="entry name" value="Peptidase_S66_N"/>
</dbReference>
<evidence type="ECO:0000256" key="1">
    <source>
        <dbReference type="ARBA" id="ARBA00010233"/>
    </source>
</evidence>
<keyword evidence="3" id="KW-0645">Protease</keyword>
<dbReference type="InterPro" id="IPR027461">
    <property type="entry name" value="Carboxypeptidase_A_C_sf"/>
</dbReference>